<protein>
    <submittedName>
        <fullName evidence="2">Uncharacterized protein</fullName>
    </submittedName>
</protein>
<gene>
    <name evidence="2" type="ORF">CK203_080550</name>
</gene>
<evidence type="ECO:0000313" key="2">
    <source>
        <dbReference type="EMBL" id="RVW32137.1"/>
    </source>
</evidence>
<sequence>MRVRRKSQKARAMRGLGRMLRGVDSAWNRKDSRSRWRRGGVDCMPRLWKGKAGFRHGQESGRKTGRMYSLSRDYNKGAAFFVWGLRIWRERGLESLFPRGRGERGGWASMADTLRSLGCAESCPNNQKADVSRPKPNMGSLMWRRPNGEGKGESSS</sequence>
<dbReference type="Proteomes" id="UP000288805">
    <property type="component" value="Unassembled WGS sequence"/>
</dbReference>
<accession>A0A438D9J3</accession>
<feature type="compositionally biased region" description="Basic and acidic residues" evidence="1">
    <location>
        <begin position="146"/>
        <end position="156"/>
    </location>
</feature>
<feature type="region of interest" description="Disordered" evidence="1">
    <location>
        <begin position="123"/>
        <end position="156"/>
    </location>
</feature>
<proteinExistence type="predicted"/>
<organism evidence="2 3">
    <name type="scientific">Vitis vinifera</name>
    <name type="common">Grape</name>
    <dbReference type="NCBI Taxonomy" id="29760"/>
    <lineage>
        <taxon>Eukaryota</taxon>
        <taxon>Viridiplantae</taxon>
        <taxon>Streptophyta</taxon>
        <taxon>Embryophyta</taxon>
        <taxon>Tracheophyta</taxon>
        <taxon>Spermatophyta</taxon>
        <taxon>Magnoliopsida</taxon>
        <taxon>eudicotyledons</taxon>
        <taxon>Gunneridae</taxon>
        <taxon>Pentapetalae</taxon>
        <taxon>rosids</taxon>
        <taxon>Vitales</taxon>
        <taxon>Vitaceae</taxon>
        <taxon>Viteae</taxon>
        <taxon>Vitis</taxon>
    </lineage>
</organism>
<comment type="caution">
    <text evidence="2">The sequence shown here is derived from an EMBL/GenBank/DDBJ whole genome shotgun (WGS) entry which is preliminary data.</text>
</comment>
<reference evidence="2 3" key="1">
    <citation type="journal article" date="2018" name="PLoS Genet.">
        <title>Population sequencing reveals clonal diversity and ancestral inbreeding in the grapevine cultivar Chardonnay.</title>
        <authorList>
            <person name="Roach M.J."/>
            <person name="Johnson D.L."/>
            <person name="Bohlmann J."/>
            <person name="van Vuuren H.J."/>
            <person name="Jones S.J."/>
            <person name="Pretorius I.S."/>
            <person name="Schmidt S.A."/>
            <person name="Borneman A.R."/>
        </authorList>
    </citation>
    <scope>NUCLEOTIDE SEQUENCE [LARGE SCALE GENOMIC DNA]</scope>
    <source>
        <strain evidence="3">cv. Chardonnay</strain>
        <tissue evidence="2">Leaf</tissue>
    </source>
</reference>
<evidence type="ECO:0000256" key="1">
    <source>
        <dbReference type="SAM" id="MobiDB-lite"/>
    </source>
</evidence>
<dbReference type="EMBL" id="QGNW01001726">
    <property type="protein sequence ID" value="RVW32137.1"/>
    <property type="molecule type" value="Genomic_DNA"/>
</dbReference>
<evidence type="ECO:0000313" key="3">
    <source>
        <dbReference type="Proteomes" id="UP000288805"/>
    </source>
</evidence>
<name>A0A438D9J3_VITVI</name>
<dbReference type="AlphaFoldDB" id="A0A438D9J3"/>